<feature type="domain" description="Tyr recombinase" evidence="7">
    <location>
        <begin position="183"/>
        <end position="391"/>
    </location>
</feature>
<evidence type="ECO:0000259" key="7">
    <source>
        <dbReference type="PROSITE" id="PS51898"/>
    </source>
</evidence>
<evidence type="ECO:0000256" key="5">
    <source>
        <dbReference type="ARBA" id="ARBA00023172"/>
    </source>
</evidence>
<dbReference type="Pfam" id="PF14659">
    <property type="entry name" value="Phage_int_SAM_3"/>
    <property type="match status" value="1"/>
</dbReference>
<reference evidence="10" key="1">
    <citation type="submission" date="2019-11" db="EMBL/GenBank/DDBJ databases">
        <title>Genome sequence of Heliorestis convoluta strain HH, an alkaliphilic and minimalistic phototrophic bacterium from a soda lake in Egypt.</title>
        <authorList>
            <person name="Dewey E.D."/>
            <person name="Stokes L.M."/>
            <person name="Burchell B.M."/>
            <person name="Shaffer K.N."/>
            <person name="Huntington A.M."/>
            <person name="Baker J.M."/>
            <person name="Nadendla S."/>
            <person name="Giglio M.G."/>
            <person name="Touchman J.W."/>
            <person name="Blankenship R.E."/>
            <person name="Madigan M.T."/>
            <person name="Sattley W.M."/>
        </authorList>
    </citation>
    <scope>NUCLEOTIDE SEQUENCE [LARGE SCALE GENOMIC DNA]</scope>
    <source>
        <strain evidence="10">HH</strain>
    </source>
</reference>
<comment type="function">
    <text evidence="1">Site-specific tyrosine recombinase, which acts by catalyzing the cutting and rejoining of the recombining DNA molecules.</text>
</comment>
<dbReference type="PROSITE" id="PS51900">
    <property type="entry name" value="CB"/>
    <property type="match status" value="1"/>
</dbReference>
<feature type="domain" description="Core-binding (CB)" evidence="8">
    <location>
        <begin position="75"/>
        <end position="158"/>
    </location>
</feature>
<keyword evidence="5" id="KW-0233">DNA recombination</keyword>
<dbReference type="InterPro" id="IPR002104">
    <property type="entry name" value="Integrase_catalytic"/>
</dbReference>
<dbReference type="OrthoDB" id="111144at2"/>
<evidence type="ECO:0000259" key="8">
    <source>
        <dbReference type="PROSITE" id="PS51900"/>
    </source>
</evidence>
<evidence type="ECO:0000313" key="10">
    <source>
        <dbReference type="Proteomes" id="UP000366051"/>
    </source>
</evidence>
<dbReference type="Pfam" id="PF00589">
    <property type="entry name" value="Phage_integrase"/>
    <property type="match status" value="1"/>
</dbReference>
<dbReference type="CDD" id="cd01189">
    <property type="entry name" value="INT_ICEBs1_C_like"/>
    <property type="match status" value="1"/>
</dbReference>
<dbReference type="InterPro" id="IPR050090">
    <property type="entry name" value="Tyrosine_recombinase_XerCD"/>
</dbReference>
<dbReference type="AlphaFoldDB" id="A0A5Q2N1J7"/>
<dbReference type="PANTHER" id="PTHR30349:SF41">
    <property type="entry name" value="INTEGRASE_RECOMBINASE PROTEIN MJ0367-RELATED"/>
    <property type="match status" value="1"/>
</dbReference>
<dbReference type="InterPro" id="IPR013762">
    <property type="entry name" value="Integrase-like_cat_sf"/>
</dbReference>
<sequence>MSRERNHKGEGSIYQRKDGYWIAQIYVGKKANGKHDYKRKSFKDYDDAVAWKATVLADQQLQPNIITVPDLPKELSFSDWLDLWLKDHVKPNVRPRTWENHSYIVNNHLKPTLGHCSLTALETSQLQTLLNDKLQSGLSNRMVELILITARSALRKAVEEGHVMVNIADTVHKPRKEEDNANTDMAYMSPTEMATFLAIAKEDRLCIAFQLLLGTGLRVGELLALRWDDVDLDKKFIDLRLSAVRVRNDDDTVVNGNNYKVILQEANRKDHQRQIPLNSHLIKALQRWKVYQDYDRQLAGEQYVDTGFVITTSKGTAVLQRNLTRKFHQLLAKSNLPLYSLFSLRKTFAVHLLEMEVRPEVIQELMGIDSLDYFMEKYGCVSQRLKVNAVEKIGVAMRENSRVTAWGS</sequence>
<dbReference type="Proteomes" id="UP000366051">
    <property type="component" value="Chromosome"/>
</dbReference>
<comment type="similarity">
    <text evidence="2">Belongs to the 'phage' integrase family.</text>
</comment>
<dbReference type="Gene3D" id="1.10.150.130">
    <property type="match status" value="1"/>
</dbReference>
<protein>
    <submittedName>
        <fullName evidence="9">Site-specific integrase</fullName>
    </submittedName>
</protein>
<dbReference type="EMBL" id="CP045875">
    <property type="protein sequence ID" value="QGG47693.1"/>
    <property type="molecule type" value="Genomic_DNA"/>
</dbReference>
<dbReference type="GO" id="GO:0003677">
    <property type="term" value="F:DNA binding"/>
    <property type="evidence" value="ECO:0007669"/>
    <property type="project" value="UniProtKB-UniRule"/>
</dbReference>
<dbReference type="RefSeq" id="WP_153725022.1">
    <property type="nucleotide sequence ID" value="NZ_CP045875.1"/>
</dbReference>
<dbReference type="KEGG" id="hcv:FTV88_1593"/>
<keyword evidence="3" id="KW-0229">DNA integration</keyword>
<accession>A0A5Q2N1J7</accession>
<evidence type="ECO:0000313" key="9">
    <source>
        <dbReference type="EMBL" id="QGG47693.1"/>
    </source>
</evidence>
<evidence type="ECO:0000256" key="2">
    <source>
        <dbReference type="ARBA" id="ARBA00008857"/>
    </source>
</evidence>
<gene>
    <name evidence="9" type="ORF">FTV88_1593</name>
</gene>
<dbReference type="InterPro" id="IPR011010">
    <property type="entry name" value="DNA_brk_join_enz"/>
</dbReference>
<dbReference type="InterPro" id="IPR004107">
    <property type="entry name" value="Integrase_SAM-like_N"/>
</dbReference>
<dbReference type="InterPro" id="IPR010998">
    <property type="entry name" value="Integrase_recombinase_N"/>
</dbReference>
<dbReference type="InterPro" id="IPR044068">
    <property type="entry name" value="CB"/>
</dbReference>
<dbReference type="GO" id="GO:0006310">
    <property type="term" value="P:DNA recombination"/>
    <property type="evidence" value="ECO:0007669"/>
    <property type="project" value="UniProtKB-KW"/>
</dbReference>
<evidence type="ECO:0000256" key="1">
    <source>
        <dbReference type="ARBA" id="ARBA00003283"/>
    </source>
</evidence>
<evidence type="ECO:0000256" key="4">
    <source>
        <dbReference type="ARBA" id="ARBA00023125"/>
    </source>
</evidence>
<dbReference type="SUPFAM" id="SSF56349">
    <property type="entry name" value="DNA breaking-rejoining enzymes"/>
    <property type="match status" value="1"/>
</dbReference>
<name>A0A5Q2N1J7_9FIRM</name>
<keyword evidence="10" id="KW-1185">Reference proteome</keyword>
<dbReference type="Gene3D" id="1.10.443.10">
    <property type="entry name" value="Intergrase catalytic core"/>
    <property type="match status" value="1"/>
</dbReference>
<organism evidence="9 10">
    <name type="scientific">Heliorestis convoluta</name>
    <dbReference type="NCBI Taxonomy" id="356322"/>
    <lineage>
        <taxon>Bacteria</taxon>
        <taxon>Bacillati</taxon>
        <taxon>Bacillota</taxon>
        <taxon>Clostridia</taxon>
        <taxon>Eubacteriales</taxon>
        <taxon>Heliobacteriaceae</taxon>
        <taxon>Heliorestis</taxon>
    </lineage>
</organism>
<evidence type="ECO:0000256" key="3">
    <source>
        <dbReference type="ARBA" id="ARBA00022908"/>
    </source>
</evidence>
<dbReference type="PANTHER" id="PTHR30349">
    <property type="entry name" value="PHAGE INTEGRASE-RELATED"/>
    <property type="match status" value="1"/>
</dbReference>
<dbReference type="GO" id="GO:0015074">
    <property type="term" value="P:DNA integration"/>
    <property type="evidence" value="ECO:0007669"/>
    <property type="project" value="UniProtKB-KW"/>
</dbReference>
<evidence type="ECO:0000256" key="6">
    <source>
        <dbReference type="PROSITE-ProRule" id="PRU01248"/>
    </source>
</evidence>
<proteinExistence type="inferred from homology"/>
<dbReference type="PROSITE" id="PS51898">
    <property type="entry name" value="TYR_RECOMBINASE"/>
    <property type="match status" value="1"/>
</dbReference>
<keyword evidence="4 6" id="KW-0238">DNA-binding</keyword>